<proteinExistence type="predicted"/>
<reference evidence="1" key="1">
    <citation type="submission" date="2015-10" db="EMBL/GenBank/DDBJ databases">
        <authorList>
            <person name="Gilbert D.G."/>
        </authorList>
    </citation>
    <scope>NUCLEOTIDE SEQUENCE</scope>
</reference>
<organism evidence="1">
    <name type="scientific">hydrothermal vent metagenome</name>
    <dbReference type="NCBI Taxonomy" id="652676"/>
    <lineage>
        <taxon>unclassified sequences</taxon>
        <taxon>metagenomes</taxon>
        <taxon>ecological metagenomes</taxon>
    </lineage>
</organism>
<accession>A0A160TI40</accession>
<dbReference type="EMBL" id="CZQE01000103">
    <property type="protein sequence ID" value="CUS44023.1"/>
    <property type="molecule type" value="Genomic_DNA"/>
</dbReference>
<sequence>MPHHDATRQLLPRTGCKRLDRKAKSLSKGCSVHIDRPQCA</sequence>
<dbReference type="AlphaFoldDB" id="A0A160TI40"/>
<protein>
    <submittedName>
        <fullName evidence="1">Uncharacterized protein</fullName>
    </submittedName>
</protein>
<name>A0A160TI40_9ZZZZ</name>
<evidence type="ECO:0000313" key="1">
    <source>
        <dbReference type="EMBL" id="CUS44023.1"/>
    </source>
</evidence>
<gene>
    <name evidence="1" type="ORF">MGWOODY_Smn2697</name>
</gene>